<dbReference type="InterPro" id="IPR001279">
    <property type="entry name" value="Metallo-B-lactamas"/>
</dbReference>
<dbReference type="InterPro" id="IPR036866">
    <property type="entry name" value="RibonucZ/Hydroxyglut_hydro"/>
</dbReference>
<dbReference type="GO" id="GO:0005634">
    <property type="term" value="C:nucleus"/>
    <property type="evidence" value="ECO:0007669"/>
    <property type="project" value="UniProtKB-SubCell"/>
</dbReference>
<evidence type="ECO:0000256" key="4">
    <source>
        <dbReference type="ARBA" id="ARBA00022759"/>
    </source>
</evidence>
<sequence>MATAGLRALPIAVSRDASVTIDFWAPTSATNVRAHFCTHAHADHVVGLGRRGWSPARAGAKIFCTEITREVLVRRWPTLGRHARALEVGEPTAIRLTANTTVTVTLIDAGHCPGSAMVLIDGPRGRVLHTGDFRREDFGTRAALPRCVTRAPIDALYLDNTYAHPTCVFPDRGSATAEVIALCEANMDRPIILGVDSLGKEDLACAVSEAVGCPVELADNRYLVSSYARFMHGTRACEKALLITRSANEALDARARTNIRCVPKQHVRPSTLRSLAAGLRHEDAPPLAILPTGWSAVRDRSGTATGTGRVDDDGANAHGMDAPIDENAAAGRIVSVAYSLHAPYNELEAFVRAVRPGCVMGNTRVNGDAEEVHDPLIHFGHLCTGEFSEGFYPRDADAPIPLDELGGRALTDFWSKVKDEHGVLKSRVNVEDVTIKPPKVPDKPSVRLAAAENGVVFEPPKKMTWLEREAKIRQDWDARCQRAFDIITAPLPRKKATIASTDDDNARSTQKRRAFVPDWMAARR</sequence>
<feature type="domain" description="Metallo-beta-lactamase" evidence="14">
    <location>
        <begin position="7"/>
        <end position="172"/>
    </location>
</feature>
<dbReference type="Pfam" id="PF07522">
    <property type="entry name" value="DRMBL"/>
    <property type="match status" value="1"/>
</dbReference>
<reference evidence="15" key="1">
    <citation type="submission" date="2021-01" db="EMBL/GenBank/DDBJ databases">
        <authorList>
            <person name="Corre E."/>
            <person name="Pelletier E."/>
            <person name="Niang G."/>
            <person name="Scheremetjew M."/>
            <person name="Finn R."/>
            <person name="Kale V."/>
            <person name="Holt S."/>
            <person name="Cochrane G."/>
            <person name="Meng A."/>
            <person name="Brown T."/>
            <person name="Cohen L."/>
        </authorList>
    </citation>
    <scope>NUCLEOTIDE SEQUENCE</scope>
    <source>
        <strain evidence="15">Clade-A-BCC118000</strain>
    </source>
</reference>
<accession>A0A7R9T6I1</accession>
<comment type="similarity">
    <text evidence="2">Belongs to the DNA repair metallo-beta-lactamase (DRMBL) family.</text>
</comment>
<dbReference type="InterPro" id="IPR011084">
    <property type="entry name" value="DRMBL"/>
</dbReference>
<dbReference type="GO" id="GO:0003684">
    <property type="term" value="F:damaged DNA binding"/>
    <property type="evidence" value="ECO:0007669"/>
    <property type="project" value="TreeGrafter"/>
</dbReference>
<keyword evidence="4" id="KW-0255">Endonuclease</keyword>
<keyword evidence="7" id="KW-0269">Exonuclease</keyword>
<keyword evidence="10" id="KW-0539">Nucleus</keyword>
<evidence type="ECO:0000313" key="15">
    <source>
        <dbReference type="EMBL" id="CAD8226622.1"/>
    </source>
</evidence>
<comment type="subcellular location">
    <subcellularLocation>
        <location evidence="1">Nucleus</location>
    </subcellularLocation>
</comment>
<gene>
    <name evidence="15" type="ORF">OLUC0939_LOCUS7363</name>
</gene>
<evidence type="ECO:0000256" key="6">
    <source>
        <dbReference type="ARBA" id="ARBA00022801"/>
    </source>
</evidence>
<dbReference type="GO" id="GO:0004519">
    <property type="term" value="F:endonuclease activity"/>
    <property type="evidence" value="ECO:0007669"/>
    <property type="project" value="UniProtKB-KW"/>
</dbReference>
<dbReference type="SMART" id="SM00849">
    <property type="entry name" value="Lactamase_B"/>
    <property type="match status" value="1"/>
</dbReference>
<evidence type="ECO:0000256" key="2">
    <source>
        <dbReference type="ARBA" id="ARBA00010304"/>
    </source>
</evidence>
<evidence type="ECO:0000256" key="8">
    <source>
        <dbReference type="ARBA" id="ARBA00023172"/>
    </source>
</evidence>
<organism evidence="15">
    <name type="scientific">Ostreococcus sp. 'lucimarinus'</name>
    <dbReference type="NCBI Taxonomy" id="242159"/>
    <lineage>
        <taxon>Eukaryota</taxon>
        <taxon>Viridiplantae</taxon>
        <taxon>Chlorophyta</taxon>
        <taxon>Mamiellophyceae</taxon>
        <taxon>Mamiellales</taxon>
        <taxon>Bathycoccaceae</taxon>
        <taxon>Ostreococcus</taxon>
    </lineage>
</organism>
<evidence type="ECO:0000256" key="7">
    <source>
        <dbReference type="ARBA" id="ARBA00022839"/>
    </source>
</evidence>
<keyword evidence="3" id="KW-0540">Nuclease</keyword>
<evidence type="ECO:0000256" key="9">
    <source>
        <dbReference type="ARBA" id="ARBA00023204"/>
    </source>
</evidence>
<dbReference type="GO" id="GO:0006310">
    <property type="term" value="P:DNA recombination"/>
    <property type="evidence" value="ECO:0007669"/>
    <property type="project" value="UniProtKB-KW"/>
</dbReference>
<keyword evidence="9" id="KW-0234">DNA repair</keyword>
<proteinExistence type="inferred from homology"/>
<evidence type="ECO:0000259" key="14">
    <source>
        <dbReference type="SMART" id="SM00849"/>
    </source>
</evidence>
<evidence type="ECO:0000256" key="5">
    <source>
        <dbReference type="ARBA" id="ARBA00022763"/>
    </source>
</evidence>
<protein>
    <recommendedName>
        <fullName evidence="11">Protein artemis</fullName>
    </recommendedName>
    <alternativeName>
        <fullName evidence="12">DNA cross-link repair 1C protein</fullName>
    </alternativeName>
</protein>
<name>A0A7R9T6I1_9CHLO</name>
<dbReference type="PANTHER" id="PTHR23240:SF8">
    <property type="entry name" value="PROTEIN ARTEMIS"/>
    <property type="match status" value="1"/>
</dbReference>
<dbReference type="GO" id="GO:0035312">
    <property type="term" value="F:5'-3' DNA exonuclease activity"/>
    <property type="evidence" value="ECO:0007669"/>
    <property type="project" value="TreeGrafter"/>
</dbReference>
<keyword evidence="8" id="KW-0233">DNA recombination</keyword>
<dbReference type="Gene3D" id="3.60.15.10">
    <property type="entry name" value="Ribonuclease Z/Hydroxyacylglutathione hydrolase-like"/>
    <property type="match status" value="1"/>
</dbReference>
<dbReference type="EMBL" id="HBDX01008596">
    <property type="protein sequence ID" value="CAD8226622.1"/>
    <property type="molecule type" value="Transcribed_RNA"/>
</dbReference>
<evidence type="ECO:0000256" key="3">
    <source>
        <dbReference type="ARBA" id="ARBA00022722"/>
    </source>
</evidence>
<dbReference type="GO" id="GO:0036297">
    <property type="term" value="P:interstrand cross-link repair"/>
    <property type="evidence" value="ECO:0007669"/>
    <property type="project" value="TreeGrafter"/>
</dbReference>
<keyword evidence="5" id="KW-0227">DNA damage</keyword>
<evidence type="ECO:0000256" key="13">
    <source>
        <dbReference type="SAM" id="MobiDB-lite"/>
    </source>
</evidence>
<dbReference type="SUPFAM" id="SSF56281">
    <property type="entry name" value="Metallo-hydrolase/oxidoreductase"/>
    <property type="match status" value="1"/>
</dbReference>
<feature type="region of interest" description="Disordered" evidence="13">
    <location>
        <begin position="298"/>
        <end position="322"/>
    </location>
</feature>
<evidence type="ECO:0000256" key="11">
    <source>
        <dbReference type="ARBA" id="ARBA00039759"/>
    </source>
</evidence>
<evidence type="ECO:0000256" key="10">
    <source>
        <dbReference type="ARBA" id="ARBA00023242"/>
    </source>
</evidence>
<keyword evidence="6" id="KW-0378">Hydrolase</keyword>
<dbReference type="Gene3D" id="3.40.50.12650">
    <property type="match status" value="1"/>
</dbReference>
<dbReference type="AlphaFoldDB" id="A0A7R9T6I1"/>
<dbReference type="GO" id="GO:0006303">
    <property type="term" value="P:double-strand break repair via nonhomologous end joining"/>
    <property type="evidence" value="ECO:0007669"/>
    <property type="project" value="TreeGrafter"/>
</dbReference>
<evidence type="ECO:0000256" key="12">
    <source>
        <dbReference type="ARBA" id="ARBA00042677"/>
    </source>
</evidence>
<dbReference type="PANTHER" id="PTHR23240">
    <property type="entry name" value="DNA CROSS-LINK REPAIR PROTEIN PSO2/SNM1-RELATED"/>
    <property type="match status" value="1"/>
</dbReference>
<evidence type="ECO:0000256" key="1">
    <source>
        <dbReference type="ARBA" id="ARBA00004123"/>
    </source>
</evidence>